<dbReference type="GO" id="GO:0004535">
    <property type="term" value="F:poly(A)-specific ribonuclease activity"/>
    <property type="evidence" value="ECO:0007669"/>
    <property type="project" value="UniProtKB-EC"/>
</dbReference>
<comment type="function">
    <text evidence="17">Ubiquitous transcription factor required for a diverse set of processes. It is a component of the CCR4 complex involved in the control of gene expression.</text>
</comment>
<evidence type="ECO:0000256" key="14">
    <source>
        <dbReference type="ARBA" id="ARBA00023015"/>
    </source>
</evidence>
<evidence type="ECO:0000256" key="8">
    <source>
        <dbReference type="ARBA" id="ARBA00022490"/>
    </source>
</evidence>
<dbReference type="InterPro" id="IPR039637">
    <property type="entry name" value="CNOT7/CNOT8/Pop2"/>
</dbReference>
<keyword evidence="15" id="KW-0804">Transcription</keyword>
<keyword evidence="16" id="KW-0539">Nucleus</keyword>
<evidence type="ECO:0000313" key="20">
    <source>
        <dbReference type="Proteomes" id="UP000236161"/>
    </source>
</evidence>
<dbReference type="Gene3D" id="3.30.420.10">
    <property type="entry name" value="Ribonuclease H-like superfamily/Ribonuclease H"/>
    <property type="match status" value="1"/>
</dbReference>
<evidence type="ECO:0000256" key="6">
    <source>
        <dbReference type="ARBA" id="ARBA00011757"/>
    </source>
</evidence>
<evidence type="ECO:0000256" key="17">
    <source>
        <dbReference type="ARBA" id="ARBA00025148"/>
    </source>
</evidence>
<evidence type="ECO:0000256" key="1">
    <source>
        <dbReference type="ARBA" id="ARBA00001663"/>
    </source>
</evidence>
<evidence type="ECO:0000256" key="4">
    <source>
        <dbReference type="ARBA" id="ARBA00004496"/>
    </source>
</evidence>
<accession>A0A2I0AG82</accession>
<keyword evidence="8" id="KW-0963">Cytoplasm</keyword>
<dbReference type="InterPro" id="IPR006941">
    <property type="entry name" value="RNase_CAF1"/>
</dbReference>
<organism evidence="19 20">
    <name type="scientific">Apostasia shenzhenica</name>
    <dbReference type="NCBI Taxonomy" id="1088818"/>
    <lineage>
        <taxon>Eukaryota</taxon>
        <taxon>Viridiplantae</taxon>
        <taxon>Streptophyta</taxon>
        <taxon>Embryophyta</taxon>
        <taxon>Tracheophyta</taxon>
        <taxon>Spermatophyta</taxon>
        <taxon>Magnoliopsida</taxon>
        <taxon>Liliopsida</taxon>
        <taxon>Asparagales</taxon>
        <taxon>Orchidaceae</taxon>
        <taxon>Apostasioideae</taxon>
        <taxon>Apostasia</taxon>
    </lineage>
</organism>
<dbReference type="GO" id="GO:0003723">
    <property type="term" value="F:RNA binding"/>
    <property type="evidence" value="ECO:0007669"/>
    <property type="project" value="UniProtKB-KW"/>
</dbReference>
<dbReference type="SUPFAM" id="SSF53098">
    <property type="entry name" value="Ribonuclease H-like"/>
    <property type="match status" value="1"/>
</dbReference>
<dbReference type="GO" id="GO:0046872">
    <property type="term" value="F:metal ion binding"/>
    <property type="evidence" value="ECO:0007669"/>
    <property type="project" value="UniProtKB-KW"/>
</dbReference>
<evidence type="ECO:0000256" key="16">
    <source>
        <dbReference type="ARBA" id="ARBA00023242"/>
    </source>
</evidence>
<evidence type="ECO:0000256" key="7">
    <source>
        <dbReference type="ARBA" id="ARBA00012161"/>
    </source>
</evidence>
<dbReference type="GO" id="GO:0005634">
    <property type="term" value="C:nucleus"/>
    <property type="evidence" value="ECO:0007669"/>
    <property type="project" value="UniProtKB-SubCell"/>
</dbReference>
<evidence type="ECO:0000256" key="15">
    <source>
        <dbReference type="ARBA" id="ARBA00023163"/>
    </source>
</evidence>
<dbReference type="InterPro" id="IPR036397">
    <property type="entry name" value="RNaseH_sf"/>
</dbReference>
<keyword evidence="20" id="KW-1185">Reference proteome</keyword>
<protein>
    <recommendedName>
        <fullName evidence="7">poly(A)-specific ribonuclease</fullName>
        <ecNumber evidence="7">3.1.13.4</ecNumber>
    </recommendedName>
</protein>
<keyword evidence="18" id="KW-0812">Transmembrane</keyword>
<comment type="cofactor">
    <cofactor evidence="2">
        <name>a divalent metal cation</name>
        <dbReference type="ChEBI" id="CHEBI:60240"/>
    </cofactor>
</comment>
<dbReference type="PANTHER" id="PTHR10797">
    <property type="entry name" value="CCR4-NOT TRANSCRIPTION COMPLEX SUBUNIT"/>
    <property type="match status" value="1"/>
</dbReference>
<comment type="subunit">
    <text evidence="6">Component of the CCR4-NOT complex, at least composed of CRR4 and CAF1 proteins.</text>
</comment>
<keyword evidence="18" id="KW-1133">Transmembrane helix</keyword>
<proteinExistence type="inferred from homology"/>
<dbReference type="Pfam" id="PF04857">
    <property type="entry name" value="CAF1"/>
    <property type="match status" value="1"/>
</dbReference>
<sequence length="303" mass="33723">MFLRRVTRRNFLRELHLISSVLRRLVSPVIFLDTEFPGTIHRPTKHHAALSPAERYALILANVDDLRPIQVGLTLSDSCTGGVDYFTWEFDLCDFDPRRHPHAPESIALLESSGMDFDRLRREGVPSTWLARLLFDVGLIGGGLSATWVAFQGGYDFGFLMKMVTRSLPATLADFLGLARGWFGSKIYDVKCLMRGCHGLYGGLERVAAQLGVERTAGKNHQAGSDSLLTCKIFFRMKEIYFHGRDDKAAASDQDKAAGDLVSYEGVLAGLETDVCSPPLIQFVHRRPAVPGFSYVLPHICSF</sequence>
<reference evidence="19 20" key="1">
    <citation type="journal article" date="2017" name="Nature">
        <title>The Apostasia genome and the evolution of orchids.</title>
        <authorList>
            <person name="Zhang G.Q."/>
            <person name="Liu K.W."/>
            <person name="Li Z."/>
            <person name="Lohaus R."/>
            <person name="Hsiao Y.Y."/>
            <person name="Niu S.C."/>
            <person name="Wang J.Y."/>
            <person name="Lin Y.C."/>
            <person name="Xu Q."/>
            <person name="Chen L.J."/>
            <person name="Yoshida K."/>
            <person name="Fujiwara S."/>
            <person name="Wang Z.W."/>
            <person name="Zhang Y.Q."/>
            <person name="Mitsuda N."/>
            <person name="Wang M."/>
            <person name="Liu G.H."/>
            <person name="Pecoraro L."/>
            <person name="Huang H.X."/>
            <person name="Xiao X.J."/>
            <person name="Lin M."/>
            <person name="Wu X.Y."/>
            <person name="Wu W.L."/>
            <person name="Chen Y.Y."/>
            <person name="Chang S.B."/>
            <person name="Sakamoto S."/>
            <person name="Ohme-Takagi M."/>
            <person name="Yagi M."/>
            <person name="Zeng S.J."/>
            <person name="Shen C.Y."/>
            <person name="Yeh C.M."/>
            <person name="Luo Y.B."/>
            <person name="Tsai W.C."/>
            <person name="Van de Peer Y."/>
            <person name="Liu Z.J."/>
        </authorList>
    </citation>
    <scope>NUCLEOTIDE SEQUENCE [LARGE SCALE GENOMIC DNA]</scope>
    <source>
        <strain evidence="20">cv. Shenzhen</strain>
        <tissue evidence="19">Stem</tissue>
    </source>
</reference>
<evidence type="ECO:0000313" key="19">
    <source>
        <dbReference type="EMBL" id="PKA54564.1"/>
    </source>
</evidence>
<dbReference type="STRING" id="1088818.A0A2I0AG82"/>
<keyword evidence="11" id="KW-0378">Hydrolase</keyword>
<keyword evidence="12" id="KW-0269">Exonuclease</keyword>
<dbReference type="AlphaFoldDB" id="A0A2I0AG82"/>
<comment type="subcellular location">
    <subcellularLocation>
        <location evidence="4">Cytoplasm</location>
    </subcellularLocation>
    <subcellularLocation>
        <location evidence="3">Nucleus</location>
    </subcellularLocation>
</comment>
<gene>
    <name evidence="19" type="primary">CAF1-11</name>
    <name evidence="19" type="ORF">AXF42_Ash000399</name>
</gene>
<evidence type="ECO:0000256" key="9">
    <source>
        <dbReference type="ARBA" id="ARBA00022722"/>
    </source>
</evidence>
<dbReference type="GO" id="GO:0005737">
    <property type="term" value="C:cytoplasm"/>
    <property type="evidence" value="ECO:0007669"/>
    <property type="project" value="UniProtKB-SubCell"/>
</dbReference>
<comment type="catalytic activity">
    <reaction evidence="1">
        <text>Exonucleolytic cleavage of poly(A) to 5'-AMP.</text>
        <dbReference type="EC" id="3.1.13.4"/>
    </reaction>
</comment>
<evidence type="ECO:0000256" key="13">
    <source>
        <dbReference type="ARBA" id="ARBA00022884"/>
    </source>
</evidence>
<comment type="similarity">
    <text evidence="5">Belongs to the CAF1 family.</text>
</comment>
<dbReference type="Proteomes" id="UP000236161">
    <property type="component" value="Unassembled WGS sequence"/>
</dbReference>
<keyword evidence="13" id="KW-0694">RNA-binding</keyword>
<evidence type="ECO:0000256" key="3">
    <source>
        <dbReference type="ARBA" id="ARBA00004123"/>
    </source>
</evidence>
<keyword evidence="14" id="KW-0805">Transcription regulation</keyword>
<evidence type="ECO:0000256" key="12">
    <source>
        <dbReference type="ARBA" id="ARBA00022839"/>
    </source>
</evidence>
<evidence type="ECO:0000256" key="10">
    <source>
        <dbReference type="ARBA" id="ARBA00022723"/>
    </source>
</evidence>
<keyword evidence="18" id="KW-0472">Membrane</keyword>
<evidence type="ECO:0000256" key="5">
    <source>
        <dbReference type="ARBA" id="ARBA00008372"/>
    </source>
</evidence>
<keyword evidence="10" id="KW-0479">Metal-binding</keyword>
<name>A0A2I0AG82_9ASPA</name>
<dbReference type="InterPro" id="IPR012337">
    <property type="entry name" value="RNaseH-like_sf"/>
</dbReference>
<evidence type="ECO:0000256" key="11">
    <source>
        <dbReference type="ARBA" id="ARBA00022801"/>
    </source>
</evidence>
<dbReference type="EMBL" id="KZ451982">
    <property type="protein sequence ID" value="PKA54564.1"/>
    <property type="molecule type" value="Genomic_DNA"/>
</dbReference>
<evidence type="ECO:0000256" key="18">
    <source>
        <dbReference type="SAM" id="Phobius"/>
    </source>
</evidence>
<evidence type="ECO:0000256" key="2">
    <source>
        <dbReference type="ARBA" id="ARBA00001968"/>
    </source>
</evidence>
<dbReference type="EC" id="3.1.13.4" evidence="7"/>
<keyword evidence="9" id="KW-0540">Nuclease</keyword>
<dbReference type="GO" id="GO:0030014">
    <property type="term" value="C:CCR4-NOT complex"/>
    <property type="evidence" value="ECO:0007669"/>
    <property type="project" value="InterPro"/>
</dbReference>
<feature type="transmembrane region" description="Helical" evidence="18">
    <location>
        <begin position="129"/>
        <end position="151"/>
    </location>
</feature>
<dbReference type="OrthoDB" id="728485at2759"/>